<dbReference type="InterPro" id="IPR007890">
    <property type="entry name" value="CHASE2"/>
</dbReference>
<evidence type="ECO:0000256" key="1">
    <source>
        <dbReference type="ARBA" id="ARBA00005381"/>
    </source>
</evidence>
<dbReference type="SUPFAM" id="SSF55073">
    <property type="entry name" value="Nucleotide cyclase"/>
    <property type="match status" value="1"/>
</dbReference>
<organism evidence="4">
    <name type="scientific">Planktothricoides raciborskii GIHE-MW2</name>
    <dbReference type="NCBI Taxonomy" id="2792601"/>
    <lineage>
        <taxon>Bacteria</taxon>
        <taxon>Bacillati</taxon>
        <taxon>Cyanobacteriota</taxon>
        <taxon>Cyanophyceae</taxon>
        <taxon>Oscillatoriophycideae</taxon>
        <taxon>Oscillatoriales</taxon>
        <taxon>Oscillatoriaceae</taxon>
        <taxon>Planktothricoides</taxon>
    </lineage>
</organism>
<feature type="transmembrane region" description="Helical" evidence="2">
    <location>
        <begin position="335"/>
        <end position="353"/>
    </location>
</feature>
<feature type="domain" description="Guanylate cyclase" evidence="3">
    <location>
        <begin position="460"/>
        <end position="598"/>
    </location>
</feature>
<dbReference type="CDD" id="cd07302">
    <property type="entry name" value="CHD"/>
    <property type="match status" value="1"/>
</dbReference>
<dbReference type="PANTHER" id="PTHR43081:SF1">
    <property type="entry name" value="ADENYLATE CYCLASE, TERMINAL-DIFFERENTIATION SPECIFIC"/>
    <property type="match status" value="1"/>
</dbReference>
<feature type="transmembrane region" description="Helical" evidence="2">
    <location>
        <begin position="391"/>
        <end position="411"/>
    </location>
</feature>
<evidence type="ECO:0000313" key="4">
    <source>
        <dbReference type="EMBL" id="XCM39750.1"/>
    </source>
</evidence>
<dbReference type="PANTHER" id="PTHR43081">
    <property type="entry name" value="ADENYLATE CYCLASE, TERMINAL-DIFFERENTIATION SPECIFIC-RELATED"/>
    <property type="match status" value="1"/>
</dbReference>
<dbReference type="GO" id="GO:0035556">
    <property type="term" value="P:intracellular signal transduction"/>
    <property type="evidence" value="ECO:0007669"/>
    <property type="project" value="InterPro"/>
</dbReference>
<dbReference type="InterPro" id="IPR001054">
    <property type="entry name" value="A/G_cyclase"/>
</dbReference>
<dbReference type="SMART" id="SM00044">
    <property type="entry name" value="CYCc"/>
    <property type="match status" value="1"/>
</dbReference>
<feature type="transmembrane region" description="Helical" evidence="2">
    <location>
        <begin position="365"/>
        <end position="385"/>
    </location>
</feature>
<keyword evidence="2" id="KW-1133">Transmembrane helix</keyword>
<feature type="transmembrane region" description="Helical" evidence="2">
    <location>
        <begin position="33"/>
        <end position="53"/>
    </location>
</feature>
<evidence type="ECO:0000256" key="2">
    <source>
        <dbReference type="SAM" id="Phobius"/>
    </source>
</evidence>
<keyword evidence="2" id="KW-0812">Transmembrane</keyword>
<sequence length="664" mass="73421">MIDPEKKLLFPPISTIVFSKFLRQMLAKKLPDLTGFAVVAIATLFTSGVVLGVRHFHGLEPLELAIFDQMIRLRPEEAPDPRIVIVGITEKDIQQLQKWPVSDRVMAKLFAKIQSHQPKLIGLDIYRDLPQEPGYEEFKAQLQAPNVIGIRNDAEGVNPPPALPSERIGFNDLVVDADNTIRRNLMSFSSDEGNQTSFSLKLALNYLEAQGLSPEPGEKPYQLIWGKAVFERLEKNSGGYTNADDGGYQILLNYRTANQVAPSVSLHEVLNDSVDPQLFKDKIVIVGTTASSLKDSFLTPYSPAEDQNPTMPGVMIHTQMLSQILSAVLDDRPLFWFWLEWAELIWIVTWTGMGATGAWIFRHPLALAISGTVMVGGLLGSSWILFLHAAWVPVGAPLIGYLMASGATVAYRGYESGQQKQVVMKLLGQSTSPAVAEALWNSRDTLLKDGKLPGQKVVATMLFTDLKNFSTISEQMTPETLFDWLNEYLSAMTETVQVHHGIINKFTGDGIMAAFGVPMVSDRLEQIGEDARNAVACALAMGDRLKQLNPQWKKRGLPVVQMRVGIFTGPIVAGSLGGKQRLEYGIIGDSVNIASRLESCEKDRQVSICRVLIAQETLDYLPDKEEFTIESWGPLALKGKQQTVNVYRVTAYRQHTVAPASIKS</sequence>
<comment type="similarity">
    <text evidence="1">Belongs to the adenylyl cyclase class-3 family.</text>
</comment>
<dbReference type="Gene3D" id="3.30.70.1230">
    <property type="entry name" value="Nucleotide cyclase"/>
    <property type="match status" value="1"/>
</dbReference>
<dbReference type="EMBL" id="CP159837">
    <property type="protein sequence ID" value="XCM39750.1"/>
    <property type="molecule type" value="Genomic_DNA"/>
</dbReference>
<dbReference type="PROSITE" id="PS50125">
    <property type="entry name" value="GUANYLATE_CYCLASE_2"/>
    <property type="match status" value="1"/>
</dbReference>
<reference evidence="4" key="1">
    <citation type="submission" date="2024-07" db="EMBL/GenBank/DDBJ databases">
        <authorList>
            <person name="Kim Y.J."/>
            <person name="Jeong J.Y."/>
        </authorList>
    </citation>
    <scope>NUCLEOTIDE SEQUENCE</scope>
    <source>
        <strain evidence="4">GIHE-MW2</strain>
    </source>
</reference>
<dbReference type="GO" id="GO:0004016">
    <property type="term" value="F:adenylate cyclase activity"/>
    <property type="evidence" value="ECO:0007669"/>
    <property type="project" value="UniProtKB-ARBA"/>
</dbReference>
<dbReference type="AlphaFoldDB" id="A0AAU8JKF4"/>
<protein>
    <submittedName>
        <fullName evidence="4">Adenylate/guanylate cyclase domain-containing protein</fullName>
    </submittedName>
</protein>
<evidence type="ECO:0000259" key="3">
    <source>
        <dbReference type="PROSITE" id="PS50125"/>
    </source>
</evidence>
<accession>A0AAU8JKF4</accession>
<dbReference type="InterPro" id="IPR029787">
    <property type="entry name" value="Nucleotide_cyclase"/>
</dbReference>
<proteinExistence type="inferred from homology"/>
<gene>
    <name evidence="4" type="ORF">ABWT76_002700</name>
</gene>
<dbReference type="GO" id="GO:0006171">
    <property type="term" value="P:cAMP biosynthetic process"/>
    <property type="evidence" value="ECO:0007669"/>
    <property type="project" value="TreeGrafter"/>
</dbReference>
<dbReference type="RefSeq" id="WP_354636268.1">
    <property type="nucleotide sequence ID" value="NZ_CP159837.1"/>
</dbReference>
<name>A0AAU8JKF4_9CYAN</name>
<dbReference type="InterPro" id="IPR050697">
    <property type="entry name" value="Adenylyl/Guanylyl_Cyclase_3/4"/>
</dbReference>
<dbReference type="Pfam" id="PF00211">
    <property type="entry name" value="Guanylate_cyc"/>
    <property type="match status" value="1"/>
</dbReference>
<dbReference type="Pfam" id="PF05226">
    <property type="entry name" value="CHASE2"/>
    <property type="match status" value="1"/>
</dbReference>
<keyword evidence="2" id="KW-0472">Membrane</keyword>
<dbReference type="SMART" id="SM01080">
    <property type="entry name" value="CHASE2"/>
    <property type="match status" value="1"/>
</dbReference>